<evidence type="ECO:0000313" key="2">
    <source>
        <dbReference type="Proteomes" id="UP000539052"/>
    </source>
</evidence>
<reference evidence="1 2" key="1">
    <citation type="submission" date="2020-03" db="EMBL/GenBank/DDBJ databases">
        <title>Genome Sequence of industrial isolate, B5A.</title>
        <authorList>
            <person name="Sharma S."/>
            <person name="Patil P.B."/>
            <person name="Korpole S."/>
        </authorList>
    </citation>
    <scope>NUCLEOTIDE SEQUENCE [LARGE SCALE GENOMIC DNA]</scope>
    <source>
        <strain evidence="1 2">PI-S10-B5A</strain>
    </source>
</reference>
<sequence length="273" mass="32813">MGEMLLPLYLDESFMDSESEGRIYLTRFEQDFQKDCFLFHEARDYAISPEEARSISGTHQLCYAYDMFHFENREFTVEGYQEICKDIESMIDTGFKYILVSNPYIIELLCNEYSKDIRVIVSSQLEINHAHSKIFFDVLNNTRNISYVVVSQNHLHKQEFEEMRRTFGSIGLMVELDRLISDNQIVHEQFNNMIYGYYNDSVKCHLKEYIEENRRYFRKQDLVDQFDENISYKLGEIGVEKELPEKNLKHLLNNELEEIQVIDYDLWQWKRMK</sequence>
<comment type="caution">
    <text evidence="1">The sequence shown here is derived from an EMBL/GenBank/DDBJ whole genome shotgun (WGS) entry which is preliminary data.</text>
</comment>
<proteinExistence type="predicted"/>
<evidence type="ECO:0000313" key="1">
    <source>
        <dbReference type="EMBL" id="NNJ30201.1"/>
    </source>
</evidence>
<gene>
    <name evidence="1" type="ORF">G9470_10430</name>
</gene>
<name>A0ABX1VSD5_9FIRM</name>
<dbReference type="Proteomes" id="UP000539052">
    <property type="component" value="Unassembled WGS sequence"/>
</dbReference>
<dbReference type="RefSeq" id="WP_170821404.1">
    <property type="nucleotide sequence ID" value="NZ_JAAOXG010000020.1"/>
</dbReference>
<keyword evidence="2" id="KW-1185">Reference proteome</keyword>
<accession>A0ABX1VSD5</accession>
<organism evidence="1 2">
    <name type="scientific">Lacrimispora defluvii</name>
    <dbReference type="NCBI Taxonomy" id="2719233"/>
    <lineage>
        <taxon>Bacteria</taxon>
        <taxon>Bacillati</taxon>
        <taxon>Bacillota</taxon>
        <taxon>Clostridia</taxon>
        <taxon>Lachnospirales</taxon>
        <taxon>Lachnospiraceae</taxon>
        <taxon>Lacrimispora</taxon>
    </lineage>
</organism>
<dbReference type="EMBL" id="JAAOXG010000020">
    <property type="protein sequence ID" value="NNJ30201.1"/>
    <property type="molecule type" value="Genomic_DNA"/>
</dbReference>
<protein>
    <submittedName>
        <fullName evidence="1">Uncharacterized protein</fullName>
    </submittedName>
</protein>